<gene>
    <name evidence="7" type="ORF">ABB29_09905</name>
</gene>
<sequence>MIAVLAIQAGSAVFAAPPSFAVPTSTAGQLLQQADDLRSADAPRFAQLLEELQRRQGELDDLQREKLRYLAAFKLAYGGSYPLAIPQLQSLHATARDPRIRLRAGSLLVNLYTKARRFSDSLRQLALMQPDIDRIEDINLKATLLIEAAYLHIEVGEYRQALAYVQRMRGLSLLARDVCYANYLEMDALYRSQQLLQSTADIRRSINQCLQENEPIVANSMRTVLAHKWFDEGRRDEAVSLLSSHVADVEATHYAYLIAEFKALLARLMMEKGDLPAAETLANEAIAQGSSMPASYSVVDGYQTLYRVAQARGDDEQALVYFRRYADADKAYLNEVKTRELAYQMVQHETAQNAQKIKQLDDQNQLLRLQQQLERQATQNTRLLVVLMALLLGGLGVWIYRTRRIQRSLQKMAQTDLMTDTCNRHYFTDQAERMLAQCAATGEDAALIMFDLDHFKNVNDRFGHAMGDWALKHVASAGKHVCRRFDVLGRLGGEEFAFLMRGCDLQSATRLAEDCRARIAAIDTSETGHSYPITASFGVASTASSGYQLSRLLSHADRALYRAKHLGRNRVCVHEGAATSHDEDAEPVFASAELGELRLVSSHGAKNFRMPHA</sequence>
<comment type="cofactor">
    <cofactor evidence="1">
        <name>Mg(2+)</name>
        <dbReference type="ChEBI" id="CHEBI:18420"/>
    </cofactor>
</comment>
<comment type="catalytic activity">
    <reaction evidence="3">
        <text>2 GTP = 3',3'-c-di-GMP + 2 diphosphate</text>
        <dbReference type="Rhea" id="RHEA:24898"/>
        <dbReference type="ChEBI" id="CHEBI:33019"/>
        <dbReference type="ChEBI" id="CHEBI:37565"/>
        <dbReference type="ChEBI" id="CHEBI:58805"/>
        <dbReference type="EC" id="2.7.7.65"/>
    </reaction>
</comment>
<keyword evidence="4" id="KW-1133">Transmembrane helix</keyword>
<dbReference type="PATRIC" id="fig|344882.3.peg.349"/>
<dbReference type="PROSITE" id="PS50887">
    <property type="entry name" value="GGDEF"/>
    <property type="match status" value="1"/>
</dbReference>
<evidence type="ECO:0000256" key="4">
    <source>
        <dbReference type="SAM" id="Phobius"/>
    </source>
</evidence>
<dbReference type="GO" id="GO:1902201">
    <property type="term" value="P:negative regulation of bacterial-type flagellum-dependent cell motility"/>
    <property type="evidence" value="ECO:0007669"/>
    <property type="project" value="TreeGrafter"/>
</dbReference>
<comment type="caution">
    <text evidence="7">The sequence shown here is derived from an EMBL/GenBank/DDBJ whole genome shotgun (WGS) entry which is preliminary data.</text>
</comment>
<dbReference type="Pfam" id="PF00990">
    <property type="entry name" value="GGDEF"/>
    <property type="match status" value="1"/>
</dbReference>
<feature type="chain" id="PRO_5006394114" description="diguanylate cyclase" evidence="5">
    <location>
        <begin position="22"/>
        <end position="613"/>
    </location>
</feature>
<dbReference type="SUPFAM" id="SSF55073">
    <property type="entry name" value="Nucleotide cyclase"/>
    <property type="match status" value="1"/>
</dbReference>
<keyword evidence="8" id="KW-1185">Reference proteome</keyword>
<feature type="transmembrane region" description="Helical" evidence="4">
    <location>
        <begin position="383"/>
        <end position="400"/>
    </location>
</feature>
<dbReference type="EC" id="2.7.7.65" evidence="2"/>
<reference evidence="7 8" key="1">
    <citation type="submission" date="2015-05" db="EMBL/GenBank/DDBJ databases">
        <title>Genome sequencing and analysis of members of genus Stenotrophomonas.</title>
        <authorList>
            <person name="Patil P.P."/>
            <person name="Midha S."/>
            <person name="Patil P.B."/>
        </authorList>
    </citation>
    <scope>NUCLEOTIDE SEQUENCE [LARGE SCALE GENOMIC DNA]</scope>
    <source>
        <strain evidence="7 8">DSM 21858</strain>
    </source>
</reference>
<dbReference type="GO" id="GO:0005886">
    <property type="term" value="C:plasma membrane"/>
    <property type="evidence" value="ECO:0007669"/>
    <property type="project" value="TreeGrafter"/>
</dbReference>
<accession>A0A0R0CG88</accession>
<dbReference type="InterPro" id="IPR011990">
    <property type="entry name" value="TPR-like_helical_dom_sf"/>
</dbReference>
<evidence type="ECO:0000256" key="2">
    <source>
        <dbReference type="ARBA" id="ARBA00012528"/>
    </source>
</evidence>
<proteinExistence type="predicted"/>
<dbReference type="InterPro" id="IPR029787">
    <property type="entry name" value="Nucleotide_cyclase"/>
</dbReference>
<dbReference type="SUPFAM" id="SSF48452">
    <property type="entry name" value="TPR-like"/>
    <property type="match status" value="1"/>
</dbReference>
<feature type="signal peptide" evidence="5">
    <location>
        <begin position="1"/>
        <end position="21"/>
    </location>
</feature>
<dbReference type="PANTHER" id="PTHR45138">
    <property type="entry name" value="REGULATORY COMPONENTS OF SENSORY TRANSDUCTION SYSTEM"/>
    <property type="match status" value="1"/>
</dbReference>
<evidence type="ECO:0000256" key="5">
    <source>
        <dbReference type="SAM" id="SignalP"/>
    </source>
</evidence>
<dbReference type="SMART" id="SM00267">
    <property type="entry name" value="GGDEF"/>
    <property type="match status" value="1"/>
</dbReference>
<feature type="domain" description="GGDEF" evidence="6">
    <location>
        <begin position="443"/>
        <end position="576"/>
    </location>
</feature>
<organism evidence="7 8">
    <name type="scientific">Pseudoxanthomonas dokdonensis</name>
    <dbReference type="NCBI Taxonomy" id="344882"/>
    <lineage>
        <taxon>Bacteria</taxon>
        <taxon>Pseudomonadati</taxon>
        <taxon>Pseudomonadota</taxon>
        <taxon>Gammaproteobacteria</taxon>
        <taxon>Lysobacterales</taxon>
        <taxon>Lysobacteraceae</taxon>
        <taxon>Pseudoxanthomonas</taxon>
    </lineage>
</organism>
<evidence type="ECO:0000259" key="6">
    <source>
        <dbReference type="PROSITE" id="PS50887"/>
    </source>
</evidence>
<evidence type="ECO:0000313" key="7">
    <source>
        <dbReference type="EMBL" id="KRG68797.1"/>
    </source>
</evidence>
<dbReference type="AlphaFoldDB" id="A0A0R0CG88"/>
<dbReference type="STRING" id="344882.ABB29_09905"/>
<name>A0A0R0CG88_9GAMM</name>
<keyword evidence="5" id="KW-0732">Signal</keyword>
<dbReference type="RefSeq" id="WP_057658610.1">
    <property type="nucleotide sequence ID" value="NZ_LDJL01000011.1"/>
</dbReference>
<keyword evidence="4" id="KW-0812">Transmembrane</keyword>
<protein>
    <recommendedName>
        <fullName evidence="2">diguanylate cyclase</fullName>
        <ecNumber evidence="2">2.7.7.65</ecNumber>
    </recommendedName>
</protein>
<evidence type="ECO:0000256" key="3">
    <source>
        <dbReference type="ARBA" id="ARBA00034247"/>
    </source>
</evidence>
<evidence type="ECO:0000313" key="8">
    <source>
        <dbReference type="Proteomes" id="UP000052052"/>
    </source>
</evidence>
<evidence type="ECO:0000256" key="1">
    <source>
        <dbReference type="ARBA" id="ARBA00001946"/>
    </source>
</evidence>
<dbReference type="Proteomes" id="UP000052052">
    <property type="component" value="Unassembled WGS sequence"/>
</dbReference>
<dbReference type="InterPro" id="IPR050469">
    <property type="entry name" value="Diguanylate_Cyclase"/>
</dbReference>
<dbReference type="FunFam" id="3.30.70.270:FF:000001">
    <property type="entry name" value="Diguanylate cyclase domain protein"/>
    <property type="match status" value="1"/>
</dbReference>
<dbReference type="PANTHER" id="PTHR45138:SF9">
    <property type="entry name" value="DIGUANYLATE CYCLASE DGCM-RELATED"/>
    <property type="match status" value="1"/>
</dbReference>
<keyword evidence="4" id="KW-0472">Membrane</keyword>
<dbReference type="InterPro" id="IPR043128">
    <property type="entry name" value="Rev_trsase/Diguanyl_cyclase"/>
</dbReference>
<dbReference type="EMBL" id="LDJL01000011">
    <property type="protein sequence ID" value="KRG68797.1"/>
    <property type="molecule type" value="Genomic_DNA"/>
</dbReference>
<dbReference type="Gene3D" id="3.30.70.270">
    <property type="match status" value="1"/>
</dbReference>
<dbReference type="CDD" id="cd01949">
    <property type="entry name" value="GGDEF"/>
    <property type="match status" value="1"/>
</dbReference>
<dbReference type="NCBIfam" id="TIGR00254">
    <property type="entry name" value="GGDEF"/>
    <property type="match status" value="1"/>
</dbReference>
<dbReference type="GO" id="GO:0052621">
    <property type="term" value="F:diguanylate cyclase activity"/>
    <property type="evidence" value="ECO:0007669"/>
    <property type="project" value="UniProtKB-EC"/>
</dbReference>
<dbReference type="InterPro" id="IPR000160">
    <property type="entry name" value="GGDEF_dom"/>
</dbReference>
<dbReference type="GO" id="GO:0043709">
    <property type="term" value="P:cell adhesion involved in single-species biofilm formation"/>
    <property type="evidence" value="ECO:0007669"/>
    <property type="project" value="TreeGrafter"/>
</dbReference>